<gene>
    <name evidence="3" type="ORF">BCR44DRAFT_71055</name>
</gene>
<comment type="caution">
    <text evidence="3">The sequence shown here is derived from an EMBL/GenBank/DDBJ whole genome shotgun (WGS) entry which is preliminary data.</text>
</comment>
<evidence type="ECO:0000313" key="4">
    <source>
        <dbReference type="Proteomes" id="UP000193411"/>
    </source>
</evidence>
<dbReference type="PANTHER" id="PTHR22953">
    <property type="entry name" value="ACID PHOSPHATASE RELATED"/>
    <property type="match status" value="1"/>
</dbReference>
<dbReference type="GO" id="GO:0003993">
    <property type="term" value="F:acid phosphatase activity"/>
    <property type="evidence" value="ECO:0007669"/>
    <property type="project" value="InterPro"/>
</dbReference>
<keyword evidence="4" id="KW-1185">Reference proteome</keyword>
<evidence type="ECO:0000313" key="3">
    <source>
        <dbReference type="EMBL" id="ORZ40093.1"/>
    </source>
</evidence>
<organism evidence="3 4">
    <name type="scientific">Catenaria anguillulae PL171</name>
    <dbReference type="NCBI Taxonomy" id="765915"/>
    <lineage>
        <taxon>Eukaryota</taxon>
        <taxon>Fungi</taxon>
        <taxon>Fungi incertae sedis</taxon>
        <taxon>Blastocladiomycota</taxon>
        <taxon>Blastocladiomycetes</taxon>
        <taxon>Blastocladiales</taxon>
        <taxon>Catenariaceae</taxon>
        <taxon>Catenaria</taxon>
    </lineage>
</organism>
<evidence type="ECO:0000256" key="2">
    <source>
        <dbReference type="SAM" id="Phobius"/>
    </source>
</evidence>
<dbReference type="Proteomes" id="UP000193411">
    <property type="component" value="Unassembled WGS sequence"/>
</dbReference>
<dbReference type="OrthoDB" id="5597180at2759"/>
<dbReference type="InterPro" id="IPR039331">
    <property type="entry name" value="PAPs-like"/>
</dbReference>
<dbReference type="InterPro" id="IPR029052">
    <property type="entry name" value="Metallo-depent_PP-like"/>
</dbReference>
<dbReference type="Gene3D" id="3.60.21.10">
    <property type="match status" value="1"/>
</dbReference>
<dbReference type="EMBL" id="MCFL01000004">
    <property type="protein sequence ID" value="ORZ40093.1"/>
    <property type="molecule type" value="Genomic_DNA"/>
</dbReference>
<keyword evidence="2" id="KW-1133">Transmembrane helix</keyword>
<evidence type="ECO:0000256" key="1">
    <source>
        <dbReference type="ARBA" id="ARBA00022729"/>
    </source>
</evidence>
<reference evidence="3 4" key="1">
    <citation type="submission" date="2016-07" db="EMBL/GenBank/DDBJ databases">
        <title>Pervasive Adenine N6-methylation of Active Genes in Fungi.</title>
        <authorList>
            <consortium name="DOE Joint Genome Institute"/>
            <person name="Mondo S.J."/>
            <person name="Dannebaum R.O."/>
            <person name="Kuo R.C."/>
            <person name="Labutti K."/>
            <person name="Haridas S."/>
            <person name="Kuo A."/>
            <person name="Salamov A."/>
            <person name="Ahrendt S.R."/>
            <person name="Lipzen A."/>
            <person name="Sullivan W."/>
            <person name="Andreopoulos W.B."/>
            <person name="Clum A."/>
            <person name="Lindquist E."/>
            <person name="Daum C."/>
            <person name="Ramamoorthy G.K."/>
            <person name="Gryganskyi A."/>
            <person name="Culley D."/>
            <person name="Magnuson J.K."/>
            <person name="James T.Y."/>
            <person name="O'Malley M.A."/>
            <person name="Stajich J.E."/>
            <person name="Spatafora J.W."/>
            <person name="Visel A."/>
            <person name="Grigoriev I.V."/>
        </authorList>
    </citation>
    <scope>NUCLEOTIDE SEQUENCE [LARGE SCALE GENOMIC DNA]</scope>
    <source>
        <strain evidence="3 4">PL171</strain>
    </source>
</reference>
<sequence length="749" mass="79936">MPATMYRLWRTATRVVERRPLSTSAVVSTLAATAYFLEPNHNVTTNSSMALSHQLGRPRTAILSTPQALAMGAVTGVPDGVFFGFWYPHLDKAVKLLIRSSFAGVVITKTAAELALGACADRYGTILNQAGLVATDTTVPPPVSEDAQVGMQSQKSKVKMYKTIAALVVAAPFHAAMFVVVPVPWQAIAGSVSVVNMPAAVTAVSLVVAVVIALAPSPTAAFGSLCRPSHSFASALHSPASTSASPIYPPPNTRIAFLGDQGLTPHSSLVLSMIRDWRADAAVALGDFDYADDPHAWDSLINSTMGPAFPFIGVIGNHDIAKWNGPDGYAEIIARRIHRSGLECSGNLGTSMECNVHGVHMVFSGVGTFGTGHEQDIRARLGRSQAAWKVCGWHKNQRAFQTGNKPDETGYGVYDACREAGAVVATAHEHAYARTHLMGSFEGKAMVNGSQPTLVGVHNPPWQHLDVRPGQSFAFVSGLGGESVRGAYFPDLPKRPWLAAVATADTPDVRAGALLCEFHVHGDPHLAECIFKDAVSGKVFDRFTVSTTPATAKLATVATASPKRSCRKTIDVPLARHESWPSQVSLATRRRRPVSFTFDLPAGSKGRIVAAHLQVMGAHSLRNLADQPNMYLVAQASTVPRRPNSAFGHLWQSLSQRVLLSSSPSARQAVAVVHGPMVRWTADEWEAHEVWVSPNLFETSSWLDGARDRVVVDLVADGEDAKSHAHVYAGGPLGGGCLAPSLMVHLDVC</sequence>
<dbReference type="AlphaFoldDB" id="A0A1Y2I293"/>
<feature type="transmembrane region" description="Helical" evidence="2">
    <location>
        <begin position="164"/>
        <end position="185"/>
    </location>
</feature>
<dbReference type="PANTHER" id="PTHR22953:SF153">
    <property type="entry name" value="PURPLE ACID PHOSPHATASE"/>
    <property type="match status" value="1"/>
</dbReference>
<keyword evidence="2" id="KW-0472">Membrane</keyword>
<feature type="transmembrane region" description="Helical" evidence="2">
    <location>
        <begin position="197"/>
        <end position="215"/>
    </location>
</feature>
<keyword evidence="2" id="KW-0812">Transmembrane</keyword>
<keyword evidence="1" id="KW-0732">Signal</keyword>
<accession>A0A1Y2I293</accession>
<proteinExistence type="predicted"/>
<evidence type="ECO:0008006" key="5">
    <source>
        <dbReference type="Google" id="ProtNLM"/>
    </source>
</evidence>
<dbReference type="SUPFAM" id="SSF56300">
    <property type="entry name" value="Metallo-dependent phosphatases"/>
    <property type="match status" value="1"/>
</dbReference>
<protein>
    <recommendedName>
        <fullName evidence="5">Calcineurin-like phosphoesterase domain-containing protein</fullName>
    </recommendedName>
</protein>
<name>A0A1Y2I293_9FUNG</name>